<feature type="transmembrane region" description="Helical" evidence="1">
    <location>
        <begin position="221"/>
        <end position="245"/>
    </location>
</feature>
<keyword evidence="1" id="KW-0812">Transmembrane</keyword>
<feature type="transmembrane region" description="Helical" evidence="1">
    <location>
        <begin position="44"/>
        <end position="64"/>
    </location>
</feature>
<reference evidence="2 3" key="1">
    <citation type="submission" date="2019-07" db="EMBL/GenBank/DDBJ databases">
        <title>Genome sequencing of Parabacteroides distasonis iSURF_7.</title>
        <authorList>
            <person name="Degefu H.N."/>
            <person name="Ruoff K.L."/>
            <person name="Price C.E."/>
            <person name="Valls R.A."/>
            <person name="O'Toole G.A."/>
        </authorList>
    </citation>
    <scope>NUCLEOTIDE SEQUENCE [LARGE SCALE GENOMIC DNA]</scope>
    <source>
        <strain evidence="2 3">CFPLTA003_1B</strain>
    </source>
</reference>
<feature type="transmembrane region" description="Helical" evidence="1">
    <location>
        <begin position="20"/>
        <end position="37"/>
    </location>
</feature>
<organism evidence="2 3">
    <name type="scientific">Parabacteroides distasonis</name>
    <dbReference type="NCBI Taxonomy" id="823"/>
    <lineage>
        <taxon>Bacteria</taxon>
        <taxon>Pseudomonadati</taxon>
        <taxon>Bacteroidota</taxon>
        <taxon>Bacteroidia</taxon>
        <taxon>Bacteroidales</taxon>
        <taxon>Tannerellaceae</taxon>
        <taxon>Parabacteroides</taxon>
    </lineage>
</organism>
<name>A0A5C6KG32_PARDI</name>
<accession>A0A5C6KG32</accession>
<protein>
    <submittedName>
        <fullName evidence="2">EpsG family protein</fullName>
    </submittedName>
</protein>
<evidence type="ECO:0000256" key="1">
    <source>
        <dbReference type="SAM" id="Phobius"/>
    </source>
</evidence>
<evidence type="ECO:0000313" key="3">
    <source>
        <dbReference type="Proteomes" id="UP000315827"/>
    </source>
</evidence>
<dbReference type="Pfam" id="PF14897">
    <property type="entry name" value="EpsG"/>
    <property type="match status" value="1"/>
</dbReference>
<dbReference type="Proteomes" id="UP000315827">
    <property type="component" value="Unassembled WGS sequence"/>
</dbReference>
<feature type="transmembrane region" description="Helical" evidence="1">
    <location>
        <begin position="330"/>
        <end position="348"/>
    </location>
</feature>
<comment type="caution">
    <text evidence="2">The sequence shown here is derived from an EMBL/GenBank/DDBJ whole genome shotgun (WGS) entry which is preliminary data.</text>
</comment>
<keyword evidence="1" id="KW-0472">Membrane</keyword>
<feature type="transmembrane region" description="Helical" evidence="1">
    <location>
        <begin position="355"/>
        <end position="372"/>
    </location>
</feature>
<feature type="transmembrane region" description="Helical" evidence="1">
    <location>
        <begin position="302"/>
        <end position="318"/>
    </location>
</feature>
<dbReference type="EMBL" id="VOHW01000006">
    <property type="protein sequence ID" value="TWV61374.1"/>
    <property type="molecule type" value="Genomic_DNA"/>
</dbReference>
<feature type="transmembrane region" description="Helical" evidence="1">
    <location>
        <begin position="186"/>
        <end position="209"/>
    </location>
</feature>
<proteinExistence type="predicted"/>
<sequence length="407" mass="48175">MWFFVIYLDLKPIYSIEYSIPYLLLAFLFLSLSYYEYKRQNSKCFVRAFCVILFLFFYGFRGFVGWDWQGYYPIFEAMDTLLNFSSNSFFVVTTTGKELDVIEPGYIIYQSIIKTVFDNWHFFILISVCIDALVLDRFFCRYSPNYAFSFFVLVSLHSVLECDLLRNVKAIMIFLISIDYLYKRKWFVLAFLTILGVSFHRSYLLYLPFYFIGFRNFGLKFWLVLFVAANFIYLFRIPIVSSFVLPCVSKLGETISDKVDAYAASDIYSVSRGFTLGYFMRVFLFLAIIYKYDKIIADNKNIIIVNLFLTYVIANLGMTEMRILSDRMELSIGFVLWIILPLLPCFYTRKTNKKIIIALVLFFCIFKVIILYNDAMWEYENVLFGAVNYDHRYATHRAIAEEIFNDI</sequence>
<feature type="transmembrane region" description="Helical" evidence="1">
    <location>
        <begin position="273"/>
        <end position="290"/>
    </location>
</feature>
<dbReference type="AlphaFoldDB" id="A0A5C6KG32"/>
<evidence type="ECO:0000313" key="2">
    <source>
        <dbReference type="EMBL" id="TWV61374.1"/>
    </source>
</evidence>
<dbReference type="InterPro" id="IPR049458">
    <property type="entry name" value="EpsG-like"/>
</dbReference>
<keyword evidence="1" id="KW-1133">Transmembrane helix</keyword>
<gene>
    <name evidence="2" type="ORF">FSA05_12125</name>
</gene>